<feature type="region of interest" description="Disordered" evidence="3">
    <location>
        <begin position="342"/>
        <end position="370"/>
    </location>
</feature>
<feature type="domain" description="Rhodanese" evidence="4">
    <location>
        <begin position="154"/>
        <end position="274"/>
    </location>
</feature>
<keyword evidence="1" id="KW-0677">Repeat</keyword>
<evidence type="ECO:0000256" key="1">
    <source>
        <dbReference type="ARBA" id="ARBA00022737"/>
    </source>
</evidence>
<name>A0A163L6W2_DIDRA</name>
<dbReference type="CDD" id="cd07828">
    <property type="entry name" value="lipocalin_heme-bd-THAP4-like"/>
    <property type="match status" value="1"/>
</dbReference>
<dbReference type="SUPFAM" id="SSF50814">
    <property type="entry name" value="Lipocalins"/>
    <property type="match status" value="1"/>
</dbReference>
<dbReference type="PANTHER" id="PTHR43855">
    <property type="entry name" value="THIOSULFATE SULFURTRANSFERASE"/>
    <property type="match status" value="1"/>
</dbReference>
<dbReference type="PROSITE" id="PS50206">
    <property type="entry name" value="RHODANESE_3"/>
    <property type="match status" value="2"/>
</dbReference>
<dbReference type="CDD" id="cd01448">
    <property type="entry name" value="TST_Repeat_1"/>
    <property type="match status" value="1"/>
</dbReference>
<dbReference type="PANTHER" id="PTHR43855:SF1">
    <property type="entry name" value="THIOSULFATE SULFURTRANSFERASE"/>
    <property type="match status" value="1"/>
</dbReference>
<evidence type="ECO:0000313" key="6">
    <source>
        <dbReference type="Proteomes" id="UP000076837"/>
    </source>
</evidence>
<dbReference type="Pfam" id="PF07210">
    <property type="entry name" value="DUF1416"/>
    <property type="match status" value="1"/>
</dbReference>
<dbReference type="Pfam" id="PF00581">
    <property type="entry name" value="Rhodanese"/>
    <property type="match status" value="2"/>
</dbReference>
<dbReference type="InterPro" id="IPR014878">
    <property type="entry name" value="THAP4-like_heme-bd"/>
</dbReference>
<reference evidence="5 6" key="1">
    <citation type="journal article" date="2016" name="Sci. Rep.">
        <title>Draft genome sequencing and secretome analysis of fungal phytopathogen Ascochyta rabiei provides insight into the necrotrophic effector repertoire.</title>
        <authorList>
            <person name="Verma S."/>
            <person name="Gazara R.K."/>
            <person name="Nizam S."/>
            <person name="Parween S."/>
            <person name="Chattopadhyay D."/>
            <person name="Verma P.K."/>
        </authorList>
    </citation>
    <scope>NUCLEOTIDE SEQUENCE [LARGE SCALE GENOMIC DNA]</scope>
    <source>
        <strain evidence="5 6">ArDII</strain>
    </source>
</reference>
<evidence type="ECO:0000256" key="3">
    <source>
        <dbReference type="SAM" id="MobiDB-lite"/>
    </source>
</evidence>
<protein>
    <recommendedName>
        <fullName evidence="2">Sulfurtransferase</fullName>
    </recommendedName>
</protein>
<feature type="compositionally biased region" description="Low complexity" evidence="3">
    <location>
        <begin position="359"/>
        <end position="370"/>
    </location>
</feature>
<dbReference type="EMBL" id="JYNV01000060">
    <property type="protein sequence ID" value="KZM27548.1"/>
    <property type="molecule type" value="Genomic_DNA"/>
</dbReference>
<dbReference type="InterPro" id="IPR036873">
    <property type="entry name" value="Rhodanese-like_dom_sf"/>
</dbReference>
<dbReference type="STRING" id="5454.A0A163L6W2"/>
<dbReference type="SUPFAM" id="SSF49478">
    <property type="entry name" value="Cna protein B-type domain"/>
    <property type="match status" value="1"/>
</dbReference>
<dbReference type="CDD" id="cd01449">
    <property type="entry name" value="TST_Repeat_2"/>
    <property type="match status" value="1"/>
</dbReference>
<dbReference type="HAMAP" id="MF_01297">
    <property type="entry name" value="nitrobindin"/>
    <property type="match status" value="1"/>
</dbReference>
<dbReference type="InterPro" id="IPR001307">
    <property type="entry name" value="Thiosulphate_STrfase_CS"/>
</dbReference>
<evidence type="ECO:0000256" key="2">
    <source>
        <dbReference type="RuleBase" id="RU000507"/>
    </source>
</evidence>
<dbReference type="Gene3D" id="2.60.40.1120">
    <property type="entry name" value="Carboxypeptidase-like, regulatory domain"/>
    <property type="match status" value="1"/>
</dbReference>
<accession>A0A163L6W2</accession>
<dbReference type="SMART" id="SM00450">
    <property type="entry name" value="RHOD"/>
    <property type="match status" value="2"/>
</dbReference>
<evidence type="ECO:0000259" key="4">
    <source>
        <dbReference type="PROSITE" id="PS50206"/>
    </source>
</evidence>
<dbReference type="Proteomes" id="UP000076837">
    <property type="component" value="Unassembled WGS sequence"/>
</dbReference>
<dbReference type="AlphaFoldDB" id="A0A163L6W2"/>
<dbReference type="InterPro" id="IPR010814">
    <property type="entry name" value="DUF1416"/>
</dbReference>
<sequence>MARSDVLVSADWAEQNLNTPKTVFVEVDEDTSAYDGGHIEGAVKLDWRKDLQDGVRRDFLNQEQFSDLLSAKGIANDDTVVLYGGNNNWFAAYAYWYFKLYGHQDIKLIDGGRKKWELDGRPLSKDAVNREATQYKAETPDFSIRAFRDEVIDAIGSKNLVDVRSPDEFSGKILAPAHLPQEQAQQRGHVPGAINIPWSTTANEDGTFKSDDDLAKLYAEKGFDDTKETIAYCRIGERSSHTWFVLQEILGKNNVKNYDGSWVEYGSLGQTLPAGVDVEKETVITGRVLAADGQPIGGAFVRLLDGSGEFTAEVVASGTGDFRFFAAPGEWTVRALSSSGNGTSTVAPEGSGVHNVDVTAPDSGSDATADDSAAAGAVRRGSGDEAVAIAVERSKSTASLNIPTLPDLPLPEDTANLRLGPDINPELLALLPLVGVWRGEGEGHDENGDYAFGQQIVISHDGGPYLNWESRSWRLDAEGKYVSPDLRESGYWRMGGDGIPGSVNQEVVELLLSHSSGVVEMYYGRALTQASWELATDVVIRSQSGALYGGAKRLYGIVEGGDLARALERQFRPIPVGPRSHGIRMSCDYIDPDLRRLFDFQHGLATNKQLRPFGYSPRRIQHLVESGQWTSVLHGVQSSTNGPLNRAMILEAALLFGGGETYLSHRTAAEEWGLTHIESELPVHITVRYGRSSRCQSPTVRPERSPARPVPLGWSTAHPGVIVHRSRAQAHIGVATQPARTSLADTAIDLAVAEPSARDAARSLVRSATACKVSRMELRTRMECRRPRRYVKALSSTLDLLDRGVQSVLEHRYAIEVERAHGLPEARRQSPVLVDGRTLYEDVDYRNCGVALIVRLDGFAFHSSRATALRDRRRGNASELSGNATLVFGWEEVEGASCRTAAEVRAILERGGWWGPNPCPRCAPLLTAGG</sequence>
<dbReference type="Gene3D" id="3.40.250.10">
    <property type="entry name" value="Rhodanese-like domain"/>
    <property type="match status" value="2"/>
</dbReference>
<dbReference type="Pfam" id="PF08768">
    <property type="entry name" value="THAP4_heme-bd"/>
    <property type="match status" value="1"/>
</dbReference>
<dbReference type="InterPro" id="IPR051126">
    <property type="entry name" value="Thiosulfate_sulfurtransferase"/>
</dbReference>
<dbReference type="InterPro" id="IPR001763">
    <property type="entry name" value="Rhodanese-like_dom"/>
</dbReference>
<dbReference type="PROSITE" id="PS00683">
    <property type="entry name" value="RHODANESE_2"/>
    <property type="match status" value="1"/>
</dbReference>
<dbReference type="SUPFAM" id="SSF52821">
    <property type="entry name" value="Rhodanese/Cell cycle control phosphatase"/>
    <property type="match status" value="2"/>
</dbReference>
<keyword evidence="6" id="KW-1185">Reference proteome</keyword>
<feature type="domain" description="Rhodanese" evidence="4">
    <location>
        <begin position="18"/>
        <end position="125"/>
    </location>
</feature>
<gene>
    <name evidence="5" type="ORF">ST47_g1196</name>
</gene>
<organism evidence="5 6">
    <name type="scientific">Didymella rabiei</name>
    <name type="common">Chickpea ascochyta blight fungus</name>
    <name type="synonym">Mycosphaerella rabiei</name>
    <dbReference type="NCBI Taxonomy" id="5454"/>
    <lineage>
        <taxon>Eukaryota</taxon>
        <taxon>Fungi</taxon>
        <taxon>Dikarya</taxon>
        <taxon>Ascomycota</taxon>
        <taxon>Pezizomycotina</taxon>
        <taxon>Dothideomycetes</taxon>
        <taxon>Pleosporomycetidae</taxon>
        <taxon>Pleosporales</taxon>
        <taxon>Pleosporineae</taxon>
        <taxon>Didymellaceae</taxon>
        <taxon>Ascochyta</taxon>
    </lineage>
</organism>
<comment type="caution">
    <text evidence="5">The sequence shown here is derived from an EMBL/GenBank/DDBJ whole genome shotgun (WGS) entry which is preliminary data.</text>
</comment>
<dbReference type="Gene3D" id="2.40.128.20">
    <property type="match status" value="1"/>
</dbReference>
<evidence type="ECO:0000313" key="5">
    <source>
        <dbReference type="EMBL" id="KZM27548.1"/>
    </source>
</evidence>
<dbReference type="GO" id="GO:0004792">
    <property type="term" value="F:thiosulfate-cyanide sulfurtransferase activity"/>
    <property type="evidence" value="ECO:0007669"/>
    <property type="project" value="InterPro"/>
</dbReference>
<dbReference type="InterPro" id="IPR022939">
    <property type="entry name" value="Nb(III)_bact/plant"/>
</dbReference>
<keyword evidence="2" id="KW-0808">Transferase</keyword>
<dbReference type="InterPro" id="IPR012674">
    <property type="entry name" value="Calycin"/>
</dbReference>
<proteinExistence type="inferred from homology"/>